<dbReference type="PROSITE" id="PS50110">
    <property type="entry name" value="RESPONSE_REGULATORY"/>
    <property type="match status" value="1"/>
</dbReference>
<dbReference type="SUPFAM" id="SSF52172">
    <property type="entry name" value="CheY-like"/>
    <property type="match status" value="1"/>
</dbReference>
<feature type="modified residue" description="4-aspartylphosphate" evidence="5">
    <location>
        <position position="75"/>
    </location>
</feature>
<dbReference type="EMBL" id="CP045875">
    <property type="protein sequence ID" value="QGG48284.1"/>
    <property type="molecule type" value="Genomic_DNA"/>
</dbReference>
<dbReference type="Gene3D" id="3.40.50.2300">
    <property type="match status" value="1"/>
</dbReference>
<dbReference type="Pfam" id="PF00072">
    <property type="entry name" value="Response_reg"/>
    <property type="match status" value="1"/>
</dbReference>
<name>A0A5Q2MZ80_9FIRM</name>
<dbReference type="PANTHER" id="PTHR45339:SF1">
    <property type="entry name" value="HYBRID SIGNAL TRANSDUCTION HISTIDINE KINASE J"/>
    <property type="match status" value="1"/>
</dbReference>
<dbReference type="AlphaFoldDB" id="A0A5Q2MZ80"/>
<accession>A0A5Q2MZ80</accession>
<organism evidence="7 8">
    <name type="scientific">Heliorestis convoluta</name>
    <dbReference type="NCBI Taxonomy" id="356322"/>
    <lineage>
        <taxon>Bacteria</taxon>
        <taxon>Bacillati</taxon>
        <taxon>Bacillota</taxon>
        <taxon>Clostridia</taxon>
        <taxon>Eubacteriales</taxon>
        <taxon>Heliobacteriaceae</taxon>
        <taxon>Heliorestis</taxon>
    </lineage>
</organism>
<evidence type="ECO:0000256" key="3">
    <source>
        <dbReference type="ARBA" id="ARBA00023012"/>
    </source>
</evidence>
<reference evidence="8" key="1">
    <citation type="submission" date="2019-11" db="EMBL/GenBank/DDBJ databases">
        <title>Genome sequence of Heliorestis convoluta strain HH, an alkaliphilic and minimalistic phototrophic bacterium from a soda lake in Egypt.</title>
        <authorList>
            <person name="Dewey E.D."/>
            <person name="Stokes L.M."/>
            <person name="Burchell B.M."/>
            <person name="Shaffer K.N."/>
            <person name="Huntington A.M."/>
            <person name="Baker J.M."/>
            <person name="Nadendla S."/>
            <person name="Giglio M.G."/>
            <person name="Touchman J.W."/>
            <person name="Blankenship R.E."/>
            <person name="Madigan M.T."/>
            <person name="Sattley W.M."/>
        </authorList>
    </citation>
    <scope>NUCLEOTIDE SEQUENCE [LARGE SCALE GENOMIC DNA]</scope>
    <source>
        <strain evidence="8">HH</strain>
    </source>
</reference>
<proteinExistence type="predicted"/>
<keyword evidence="2 5" id="KW-0597">Phosphoprotein</keyword>
<evidence type="ECO:0000259" key="6">
    <source>
        <dbReference type="PROSITE" id="PS50110"/>
    </source>
</evidence>
<gene>
    <name evidence="7" type="ORF">FTV88_2186</name>
</gene>
<dbReference type="Proteomes" id="UP000366051">
    <property type="component" value="Chromosome"/>
</dbReference>
<dbReference type="RefSeq" id="WP_162007991.1">
    <property type="nucleotide sequence ID" value="NZ_CP045875.1"/>
</dbReference>
<dbReference type="KEGG" id="hcv:FTV88_2186"/>
<feature type="domain" description="Response regulatory" evidence="6">
    <location>
        <begin position="26"/>
        <end position="141"/>
    </location>
</feature>
<dbReference type="InterPro" id="IPR001789">
    <property type="entry name" value="Sig_transdc_resp-reg_receiver"/>
</dbReference>
<comment type="function">
    <text evidence="4">May play the central regulatory role in sporulation. It may be an element of the effector pathway responsible for the activation of sporulation genes in response to nutritional stress. Spo0A may act in concert with spo0H (a sigma factor) to control the expression of some genes that are critical to the sporulation process.</text>
</comment>
<dbReference type="GO" id="GO:0016301">
    <property type="term" value="F:kinase activity"/>
    <property type="evidence" value="ECO:0007669"/>
    <property type="project" value="UniProtKB-KW"/>
</dbReference>
<keyword evidence="7" id="KW-0418">Kinase</keyword>
<evidence type="ECO:0000313" key="7">
    <source>
        <dbReference type="EMBL" id="QGG48284.1"/>
    </source>
</evidence>
<dbReference type="InterPro" id="IPR011006">
    <property type="entry name" value="CheY-like_superfamily"/>
</dbReference>
<keyword evidence="8" id="KW-1185">Reference proteome</keyword>
<evidence type="ECO:0000313" key="8">
    <source>
        <dbReference type="Proteomes" id="UP000366051"/>
    </source>
</evidence>
<keyword evidence="3" id="KW-0902">Two-component regulatory system</keyword>
<dbReference type="PANTHER" id="PTHR45339">
    <property type="entry name" value="HYBRID SIGNAL TRANSDUCTION HISTIDINE KINASE J"/>
    <property type="match status" value="1"/>
</dbReference>
<evidence type="ECO:0000256" key="5">
    <source>
        <dbReference type="PROSITE-ProRule" id="PRU00169"/>
    </source>
</evidence>
<keyword evidence="7" id="KW-0808">Transferase</keyword>
<evidence type="ECO:0000256" key="1">
    <source>
        <dbReference type="ARBA" id="ARBA00018672"/>
    </source>
</evidence>
<evidence type="ECO:0000256" key="4">
    <source>
        <dbReference type="ARBA" id="ARBA00024867"/>
    </source>
</evidence>
<dbReference type="GO" id="GO:0000160">
    <property type="term" value="P:phosphorelay signal transduction system"/>
    <property type="evidence" value="ECO:0007669"/>
    <property type="project" value="UniProtKB-KW"/>
</dbReference>
<dbReference type="CDD" id="cd17546">
    <property type="entry name" value="REC_hyHK_CKI1_RcsC-like"/>
    <property type="match status" value="1"/>
</dbReference>
<sequence>MSNVHTEILPELQDEKAIEKISIYYHALLVEDNFFTAHLTEKLLRKLGLFVTIASNGVEAIEAVYEKEFHIIFMDYHMPVMNGVEATKAIKALNHCKSQYIPIVALTAVLEREEFFQAGVDDYLCKPAKLADIRTILERWLR</sequence>
<dbReference type="SMART" id="SM00448">
    <property type="entry name" value="REC"/>
    <property type="match status" value="1"/>
</dbReference>
<protein>
    <recommendedName>
        <fullName evidence="1">Stage 0 sporulation protein A homolog</fullName>
    </recommendedName>
</protein>
<evidence type="ECO:0000256" key="2">
    <source>
        <dbReference type="ARBA" id="ARBA00022553"/>
    </source>
</evidence>